<gene>
    <name evidence="13" type="ORF">F2Q69_00016949</name>
</gene>
<reference evidence="13" key="1">
    <citation type="submission" date="2019-12" db="EMBL/GenBank/DDBJ databases">
        <title>Genome sequencing and annotation of Brassica cretica.</title>
        <authorList>
            <person name="Studholme D.J."/>
            <person name="Sarris P."/>
        </authorList>
    </citation>
    <scope>NUCLEOTIDE SEQUENCE</scope>
    <source>
        <strain evidence="13">PFS-109/04</strain>
        <tissue evidence="13">Leaf</tissue>
    </source>
</reference>
<evidence type="ECO:0000313" key="14">
    <source>
        <dbReference type="Proteomes" id="UP000712600"/>
    </source>
</evidence>
<dbReference type="CDD" id="cd23121">
    <property type="entry name" value="RING-H2_RHA1-like"/>
    <property type="match status" value="1"/>
</dbReference>
<dbReference type="InterPro" id="IPR033127">
    <property type="entry name" value="UBQ-activ_enz_E1_Cys_AS"/>
</dbReference>
<dbReference type="FunFam" id="1.10.10.2660:FF:000002">
    <property type="entry name" value="Ubiquitin-activating enzyme E1 2"/>
    <property type="match status" value="1"/>
</dbReference>
<keyword evidence="9" id="KW-0479">Metal-binding</keyword>
<keyword evidence="6 11" id="KW-0547">Nucleotide-binding</keyword>
<keyword evidence="7 11" id="KW-0833">Ubl conjugation pathway</keyword>
<dbReference type="Pfam" id="PF13639">
    <property type="entry name" value="zf-RING_2"/>
    <property type="match status" value="1"/>
</dbReference>
<evidence type="ECO:0000256" key="3">
    <source>
        <dbReference type="ARBA" id="ARBA00005673"/>
    </source>
</evidence>
<dbReference type="InterPro" id="IPR042063">
    <property type="entry name" value="Ubi_acti_E1_SCCH"/>
</dbReference>
<dbReference type="Pfam" id="PF09358">
    <property type="entry name" value="E1_UFD"/>
    <property type="match status" value="1"/>
</dbReference>
<evidence type="ECO:0000256" key="4">
    <source>
        <dbReference type="ARBA" id="ARBA00012990"/>
    </source>
</evidence>
<dbReference type="PROSITE" id="PS00536">
    <property type="entry name" value="UBIQUITIN_ACTIVAT_1"/>
    <property type="match status" value="1"/>
</dbReference>
<dbReference type="GO" id="GO:0005634">
    <property type="term" value="C:nucleus"/>
    <property type="evidence" value="ECO:0007669"/>
    <property type="project" value="TreeGrafter"/>
</dbReference>
<dbReference type="Pfam" id="PF16191">
    <property type="entry name" value="E1_4HB"/>
    <property type="match status" value="1"/>
</dbReference>
<dbReference type="InterPro" id="IPR018965">
    <property type="entry name" value="Ub-activating_enz_E1_C"/>
</dbReference>
<dbReference type="PANTHER" id="PTHR10953">
    <property type="entry name" value="UBIQUITIN-ACTIVATING ENZYME E1"/>
    <property type="match status" value="1"/>
</dbReference>
<dbReference type="GO" id="GO:0006974">
    <property type="term" value="P:DNA damage response"/>
    <property type="evidence" value="ECO:0007669"/>
    <property type="project" value="TreeGrafter"/>
</dbReference>
<accession>A0A8S9QM14</accession>
<dbReference type="GO" id="GO:0005737">
    <property type="term" value="C:cytoplasm"/>
    <property type="evidence" value="ECO:0007669"/>
    <property type="project" value="TreeGrafter"/>
</dbReference>
<evidence type="ECO:0000256" key="1">
    <source>
        <dbReference type="ARBA" id="ARBA00000488"/>
    </source>
</evidence>
<dbReference type="InterPro" id="IPR001841">
    <property type="entry name" value="Znf_RING"/>
</dbReference>
<name>A0A8S9QM14_BRACR</name>
<dbReference type="InterPro" id="IPR045886">
    <property type="entry name" value="ThiF/MoeB/HesA"/>
</dbReference>
<evidence type="ECO:0000256" key="10">
    <source>
        <dbReference type="PROSITE-ProRule" id="PRU10132"/>
    </source>
</evidence>
<dbReference type="PROSITE" id="PS50089">
    <property type="entry name" value="ZF_RING_2"/>
    <property type="match status" value="1"/>
</dbReference>
<comment type="caution">
    <text evidence="13">The sequence shown here is derived from an EMBL/GenBank/DDBJ whole genome shotgun (WGS) entry which is preliminary data.</text>
</comment>
<evidence type="ECO:0000256" key="8">
    <source>
        <dbReference type="ARBA" id="ARBA00022840"/>
    </source>
</evidence>
<dbReference type="SUPFAM" id="SSF57850">
    <property type="entry name" value="RING/U-box"/>
    <property type="match status" value="1"/>
</dbReference>
<dbReference type="CDD" id="cd01490">
    <property type="entry name" value="Ube1_repeat2"/>
    <property type="match status" value="1"/>
</dbReference>
<comment type="catalytic activity">
    <reaction evidence="1">
        <text>ATP + ubiquitin + [E1 ubiquitin-activating enzyme]-L-cysteine = AMP + diphosphate + S-ubiquitinyl-[E1 ubiquitin-activating enzyme]-L-cysteine.</text>
        <dbReference type="EC" id="6.2.1.45"/>
    </reaction>
</comment>
<dbReference type="GO" id="GO:0006511">
    <property type="term" value="P:ubiquitin-dependent protein catabolic process"/>
    <property type="evidence" value="ECO:0007669"/>
    <property type="project" value="TreeGrafter"/>
</dbReference>
<proteinExistence type="inferred from homology"/>
<feature type="domain" description="RING-type" evidence="12">
    <location>
        <begin position="83"/>
        <end position="127"/>
    </location>
</feature>
<dbReference type="InterPro" id="IPR018075">
    <property type="entry name" value="UBQ-activ_enz_E1"/>
</dbReference>
<evidence type="ECO:0000256" key="5">
    <source>
        <dbReference type="ARBA" id="ARBA00022598"/>
    </source>
</evidence>
<dbReference type="NCBIfam" id="TIGR01408">
    <property type="entry name" value="Ube1"/>
    <property type="match status" value="1"/>
</dbReference>
<dbReference type="SUPFAM" id="SSF69572">
    <property type="entry name" value="Activating enzymes of the ubiquitin-like proteins"/>
    <property type="match status" value="2"/>
</dbReference>
<dbReference type="GO" id="GO:0008270">
    <property type="term" value="F:zinc ion binding"/>
    <property type="evidence" value="ECO:0007669"/>
    <property type="project" value="UniProtKB-KW"/>
</dbReference>
<evidence type="ECO:0000259" key="12">
    <source>
        <dbReference type="PROSITE" id="PS50089"/>
    </source>
</evidence>
<dbReference type="InterPro" id="IPR013083">
    <property type="entry name" value="Znf_RING/FYVE/PHD"/>
</dbReference>
<dbReference type="InterPro" id="IPR019572">
    <property type="entry name" value="UBA_E1_SCCH"/>
</dbReference>
<keyword evidence="9" id="KW-0862">Zinc</keyword>
<dbReference type="SMART" id="SM00184">
    <property type="entry name" value="RING"/>
    <property type="match status" value="1"/>
</dbReference>
<keyword evidence="9" id="KW-0863">Zinc-finger</keyword>
<protein>
    <recommendedName>
        <fullName evidence="4">E1 ubiquitin-activating enzyme</fullName>
        <ecNumber evidence="4">6.2.1.45</ecNumber>
    </recommendedName>
</protein>
<organism evidence="13 14">
    <name type="scientific">Brassica cretica</name>
    <name type="common">Mustard</name>
    <dbReference type="NCBI Taxonomy" id="69181"/>
    <lineage>
        <taxon>Eukaryota</taxon>
        <taxon>Viridiplantae</taxon>
        <taxon>Streptophyta</taxon>
        <taxon>Embryophyta</taxon>
        <taxon>Tracheophyta</taxon>
        <taxon>Spermatophyta</taxon>
        <taxon>Magnoliopsida</taxon>
        <taxon>eudicotyledons</taxon>
        <taxon>Gunneridae</taxon>
        <taxon>Pentapetalae</taxon>
        <taxon>rosids</taxon>
        <taxon>malvids</taxon>
        <taxon>Brassicales</taxon>
        <taxon>Brassicaceae</taxon>
        <taxon>Brassiceae</taxon>
        <taxon>Brassica</taxon>
    </lineage>
</organism>
<keyword evidence="5 11" id="KW-0436">Ligase</keyword>
<dbReference type="EMBL" id="QGKX02000996">
    <property type="protein sequence ID" value="KAF3554136.1"/>
    <property type="molecule type" value="Genomic_DNA"/>
</dbReference>
<feature type="active site" description="Glycyl thioester intermediate" evidence="10">
    <location>
        <position position="475"/>
    </location>
</feature>
<dbReference type="Gene3D" id="3.40.50.720">
    <property type="entry name" value="NAD(P)-binding Rossmann-like Domain"/>
    <property type="match status" value="1"/>
</dbReference>
<dbReference type="Gene3D" id="3.30.40.10">
    <property type="entry name" value="Zinc/RING finger domain, C3HC4 (zinc finger)"/>
    <property type="match status" value="1"/>
</dbReference>
<dbReference type="InterPro" id="IPR000594">
    <property type="entry name" value="ThiF_NAD_FAD-bd"/>
</dbReference>
<evidence type="ECO:0000313" key="13">
    <source>
        <dbReference type="EMBL" id="KAF3554136.1"/>
    </source>
</evidence>
<evidence type="ECO:0000256" key="2">
    <source>
        <dbReference type="ARBA" id="ARBA00004906"/>
    </source>
</evidence>
<dbReference type="Proteomes" id="UP000712600">
    <property type="component" value="Unassembled WGS sequence"/>
</dbReference>
<dbReference type="GO" id="GO:0004839">
    <property type="term" value="F:ubiquitin activating enzyme activity"/>
    <property type="evidence" value="ECO:0007669"/>
    <property type="project" value="UniProtKB-EC"/>
</dbReference>
<evidence type="ECO:0000256" key="6">
    <source>
        <dbReference type="ARBA" id="ARBA00022741"/>
    </source>
</evidence>
<evidence type="ECO:0000256" key="7">
    <source>
        <dbReference type="ARBA" id="ARBA00022786"/>
    </source>
</evidence>
<evidence type="ECO:0000256" key="11">
    <source>
        <dbReference type="RuleBase" id="RU000519"/>
    </source>
</evidence>
<dbReference type="PANTHER" id="PTHR10953:SF222">
    <property type="entry name" value="E1 UBIQUITIN-ACTIVATING ENZYME"/>
    <property type="match status" value="1"/>
</dbReference>
<sequence>MGFPTGIKELEIPEYLFKILSVIGFFRDMVNALCPYIGLPHFLDDGIPRPGPIIPDNTAVTLAYEVSPVVRFSDLQTDLEDCCTVCLLDFAYDDKVTQLPNCRHVFHNRCMDRWIVDCRKITCPICRDRFLPAEYYARINSGFGSVWYIEESETLTDPGDFLFSDFSKFDRPPLLHLAFQALDRFASEAGRLPVAGSEEDAQQLISIATSINTGQGDLKVENVDHKLLRSFSFGAKAVLNPMAAMFGGIVGQEVVKACSGKFHPLFQFFYFDSVESLPSEPLDSSDVAPRNSRHDAQISVFGAKLQKKLEDARVFTVGSGALGCEFLKNMALMGVSCGSQGKLTVTDDDIIEKSNLSRQFLFRDWNIGQAKSTVAASAAAAINPKFNIEALQNRVGAETENVFDDAFWENLTVVVNALDNVNARLYVDSRCLYFQKPLLESGTLGAKCNTQMVIPHLTENYGASRDPPEKQAPMCTVHSFPHNIDHCLTWARSEFEGLLEKTPAEVNAYLSSPVEYTNSMMSAGDAQARETLERIVECLEKEKCENFQDCLNWARLRFEDYFVNRVKQLIYTFPEDAATSTGAPFWSAPKRFPRPLQYSSSDPSLLNFITATAILRAETFGIPVPEWTKNPKEAAEAVDSVIVPDFEPRKDAKIVTDEKATSLTTASVDDATVINDLIAKLERCRHNLSPDFRMKPVQFEKDDDTNYHMDVISGLANMRARNYSIPEVDKLKAKFIAGRIIPAIATSTAMATGLVCLELYKVLDGGHKVEAYRNTFANLALPLFSMAEPVPPKVVKHRDMAWTVWDRWVLKGNPTLREVLQWLEDKGLNAYSISCGSCLLFNRPNIYEHLK</sequence>
<comment type="pathway">
    <text evidence="2">Protein modification; protein ubiquitination.</text>
</comment>
<comment type="similarity">
    <text evidence="3 11">Belongs to the ubiquitin-activating E1 family.</text>
</comment>
<dbReference type="Gene3D" id="1.10.10.2660">
    <property type="entry name" value="Ubiquitin-activating enzyme E1, SCCH domain"/>
    <property type="match status" value="1"/>
</dbReference>
<dbReference type="EC" id="6.2.1.45" evidence="4"/>
<dbReference type="SMART" id="SM00985">
    <property type="entry name" value="UBA_e1_C"/>
    <property type="match status" value="1"/>
</dbReference>
<evidence type="ECO:0000256" key="9">
    <source>
        <dbReference type="PROSITE-ProRule" id="PRU00175"/>
    </source>
</evidence>
<dbReference type="Gene3D" id="3.40.50.12550">
    <property type="entry name" value="Ubiquitin-activating enzyme E1, inactive adenylation domain, subdomain 2"/>
    <property type="match status" value="1"/>
</dbReference>
<dbReference type="InterPro" id="IPR035985">
    <property type="entry name" value="Ubiquitin-activating_enz"/>
</dbReference>
<dbReference type="InterPro" id="IPR032420">
    <property type="entry name" value="E1_4HB"/>
</dbReference>
<dbReference type="FunFam" id="3.40.50.720:FF:000015">
    <property type="entry name" value="Ubiquitin-activating enzyme E1 1"/>
    <property type="match status" value="1"/>
</dbReference>
<dbReference type="AlphaFoldDB" id="A0A8S9QM14"/>
<dbReference type="PROSITE" id="PS00865">
    <property type="entry name" value="UBIQUITIN_ACTIVAT_2"/>
    <property type="match status" value="1"/>
</dbReference>
<dbReference type="GO" id="GO:0005524">
    <property type="term" value="F:ATP binding"/>
    <property type="evidence" value="ECO:0007669"/>
    <property type="project" value="UniProtKB-KW"/>
</dbReference>
<keyword evidence="8 11" id="KW-0067">ATP-binding</keyword>
<dbReference type="Pfam" id="PF10585">
    <property type="entry name" value="UBA_E1_SCCH"/>
    <property type="match status" value="1"/>
</dbReference>
<dbReference type="Pfam" id="PF00899">
    <property type="entry name" value="ThiF"/>
    <property type="match status" value="1"/>
</dbReference>
<dbReference type="InterPro" id="IPR018074">
    <property type="entry name" value="UBQ-activ_enz_E1_CS"/>
</dbReference>